<dbReference type="Proteomes" id="UP001283361">
    <property type="component" value="Unassembled WGS sequence"/>
</dbReference>
<dbReference type="AlphaFoldDB" id="A0AAE0ZD23"/>
<organism evidence="2 3">
    <name type="scientific">Elysia crispata</name>
    <name type="common">lettuce slug</name>
    <dbReference type="NCBI Taxonomy" id="231223"/>
    <lineage>
        <taxon>Eukaryota</taxon>
        <taxon>Metazoa</taxon>
        <taxon>Spiralia</taxon>
        <taxon>Lophotrochozoa</taxon>
        <taxon>Mollusca</taxon>
        <taxon>Gastropoda</taxon>
        <taxon>Heterobranchia</taxon>
        <taxon>Euthyneura</taxon>
        <taxon>Panpulmonata</taxon>
        <taxon>Sacoglossa</taxon>
        <taxon>Placobranchoidea</taxon>
        <taxon>Plakobranchidae</taxon>
        <taxon>Elysia</taxon>
    </lineage>
</organism>
<name>A0AAE0ZD23_9GAST</name>
<dbReference type="InterPro" id="IPR008993">
    <property type="entry name" value="TIMP-like_OB-fold"/>
</dbReference>
<protein>
    <submittedName>
        <fullName evidence="2">Uncharacterized protein</fullName>
    </submittedName>
</protein>
<evidence type="ECO:0000313" key="3">
    <source>
        <dbReference type="Proteomes" id="UP001283361"/>
    </source>
</evidence>
<dbReference type="SUPFAM" id="SSF50242">
    <property type="entry name" value="TIMP-like"/>
    <property type="match status" value="1"/>
</dbReference>
<feature type="compositionally biased region" description="Low complexity" evidence="1">
    <location>
        <begin position="8"/>
        <end position="21"/>
    </location>
</feature>
<sequence length="591" mass="64821">MACTGAVRSETSRSSSIHHSTQGLATRCALQSSQPLRYRGRRLSGGLYHHHQPRTAALPHHTRRARHSPLLVWCSNIKRLRRAWKRRCRTDPGQDAAVTIEQHCSTGACYRYRLTTAAPGTPAGLALSVGSHISPEIRAATPTLVWRGHVTAAAAAPGTIAPDVFIRKSSEPPPSRAINMEAVHLPAGGAGTAGRADLTADCKPQQVLKQKLPDGGEKVSNVLTVPSSHTRISFLSGSVTGRLVQDCNTSHVASISQMCCTEISALNRNLCCGNSSITGRRGRKVSRSGSNIISDANKKAVSENNVLSDKLNDDQYHLSSRLCDCFQKPALFPLSIISSARLFSSSYHRSQQAPSLARRLSNRMFLLILFCCVLHGASSAELVVRASARRSSCLQTNDRTKALLADVVIEGKVRRALPANSGSRIFDHYVSIRKKILKGKELVARGQKKPKRLRIGRFMTGKSDLQNCVASVRIGRTYFFYLRDIGDRKGLRFEMMAMPSKRTKKLGKSLRDILCDRCGKFSQTQVCETFSVIDVLPVLTAFWALMAAGPTLSRHEPNCDMFRPHYERKCSVMVIAQARTVAGVVQSLNSK</sequence>
<proteinExistence type="predicted"/>
<accession>A0AAE0ZD23</accession>
<keyword evidence="3" id="KW-1185">Reference proteome</keyword>
<reference evidence="2" key="1">
    <citation type="journal article" date="2023" name="G3 (Bethesda)">
        <title>A reference genome for the long-term kleptoplast-retaining sea slug Elysia crispata morphotype clarki.</title>
        <authorList>
            <person name="Eastman K.E."/>
            <person name="Pendleton A.L."/>
            <person name="Shaikh M.A."/>
            <person name="Suttiyut T."/>
            <person name="Ogas R."/>
            <person name="Tomko P."/>
            <person name="Gavelis G."/>
            <person name="Widhalm J.R."/>
            <person name="Wisecaver J.H."/>
        </authorList>
    </citation>
    <scope>NUCLEOTIDE SEQUENCE</scope>
    <source>
        <strain evidence="2">ECLA1</strain>
    </source>
</reference>
<evidence type="ECO:0000256" key="1">
    <source>
        <dbReference type="SAM" id="MobiDB-lite"/>
    </source>
</evidence>
<dbReference type="EMBL" id="JAWDGP010004208">
    <property type="protein sequence ID" value="KAK3766671.1"/>
    <property type="molecule type" value="Genomic_DNA"/>
</dbReference>
<feature type="region of interest" description="Disordered" evidence="1">
    <location>
        <begin position="1"/>
        <end position="26"/>
    </location>
</feature>
<gene>
    <name evidence="2" type="ORF">RRG08_042449</name>
</gene>
<dbReference type="Gene3D" id="2.40.50.120">
    <property type="match status" value="1"/>
</dbReference>
<comment type="caution">
    <text evidence="2">The sequence shown here is derived from an EMBL/GenBank/DDBJ whole genome shotgun (WGS) entry which is preliminary data.</text>
</comment>
<evidence type="ECO:0000313" key="2">
    <source>
        <dbReference type="EMBL" id="KAK3766671.1"/>
    </source>
</evidence>